<accession>A0ABR8Y0K9</accession>
<reference evidence="2 3" key="1">
    <citation type="submission" date="2020-08" db="EMBL/GenBank/DDBJ databases">
        <title>A Genomic Blueprint of the Chicken Gut Microbiome.</title>
        <authorList>
            <person name="Gilroy R."/>
            <person name="Ravi A."/>
            <person name="Getino M."/>
            <person name="Pursley I."/>
            <person name="Horton D.L."/>
            <person name="Alikhan N.-F."/>
            <person name="Baker D."/>
            <person name="Gharbi K."/>
            <person name="Hall N."/>
            <person name="Watson M."/>
            <person name="Adriaenssens E.M."/>
            <person name="Foster-Nyarko E."/>
            <person name="Jarju S."/>
            <person name="Secka A."/>
            <person name="Antonio M."/>
            <person name="Oren A."/>
            <person name="Chaudhuri R."/>
            <person name="La Ragione R.M."/>
            <person name="Hildebrand F."/>
            <person name="Pallen M.J."/>
        </authorList>
    </citation>
    <scope>NUCLEOTIDE SEQUENCE [LARGE SCALE GENOMIC DNA]</scope>
    <source>
        <strain evidence="2 3">A46</strain>
    </source>
</reference>
<gene>
    <name evidence="2" type="ORF">H9635_12760</name>
</gene>
<sequence length="133" mass="15055">MKKIGIPLGIVFIILLFIGIICIAIAAEVGVLLLVGIEFEHWKYLVGFIIIYGIIEFALVMLSDVLIELKSEQLHRFHQYFAHLLISFTLLMTISILMESIYLPMYGGIIFAITTATLYLLFDSGSKKERLQS</sequence>
<dbReference type="Proteomes" id="UP000619101">
    <property type="component" value="Unassembled WGS sequence"/>
</dbReference>
<evidence type="ECO:0000313" key="2">
    <source>
        <dbReference type="EMBL" id="MBD8037614.1"/>
    </source>
</evidence>
<dbReference type="EMBL" id="JACSPZ010000006">
    <property type="protein sequence ID" value="MBD8037614.1"/>
    <property type="molecule type" value="Genomic_DNA"/>
</dbReference>
<evidence type="ECO:0000313" key="3">
    <source>
        <dbReference type="Proteomes" id="UP000619101"/>
    </source>
</evidence>
<dbReference type="RefSeq" id="WP_191700695.1">
    <property type="nucleotide sequence ID" value="NZ_JACSPZ010000006.1"/>
</dbReference>
<dbReference type="GO" id="GO:0016301">
    <property type="term" value="F:kinase activity"/>
    <property type="evidence" value="ECO:0007669"/>
    <property type="project" value="UniProtKB-KW"/>
</dbReference>
<keyword evidence="3" id="KW-1185">Reference proteome</keyword>
<feature type="transmembrane region" description="Helical" evidence="1">
    <location>
        <begin position="42"/>
        <end position="67"/>
    </location>
</feature>
<name>A0ABR8Y0K9_9BACL</name>
<keyword evidence="2" id="KW-0418">Kinase</keyword>
<feature type="transmembrane region" description="Helical" evidence="1">
    <location>
        <begin position="103"/>
        <end position="122"/>
    </location>
</feature>
<keyword evidence="1" id="KW-0472">Membrane</keyword>
<proteinExistence type="predicted"/>
<feature type="transmembrane region" description="Helical" evidence="1">
    <location>
        <begin position="79"/>
        <end position="97"/>
    </location>
</feature>
<keyword evidence="1" id="KW-1133">Transmembrane helix</keyword>
<keyword evidence="1" id="KW-0812">Transmembrane</keyword>
<protein>
    <submittedName>
        <fullName evidence="2">Histidine kinase</fullName>
    </submittedName>
</protein>
<evidence type="ECO:0000256" key="1">
    <source>
        <dbReference type="SAM" id="Phobius"/>
    </source>
</evidence>
<organism evidence="2 3">
    <name type="scientific">Solibacillus faecavium</name>
    <dbReference type="NCBI Taxonomy" id="2762221"/>
    <lineage>
        <taxon>Bacteria</taxon>
        <taxon>Bacillati</taxon>
        <taxon>Bacillota</taxon>
        <taxon>Bacilli</taxon>
        <taxon>Bacillales</taxon>
        <taxon>Caryophanaceae</taxon>
        <taxon>Solibacillus</taxon>
    </lineage>
</organism>
<comment type="caution">
    <text evidence="2">The sequence shown here is derived from an EMBL/GenBank/DDBJ whole genome shotgun (WGS) entry which is preliminary data.</text>
</comment>
<keyword evidence="2" id="KW-0808">Transferase</keyword>
<feature type="transmembrane region" description="Helical" evidence="1">
    <location>
        <begin position="12"/>
        <end position="36"/>
    </location>
</feature>